<proteinExistence type="predicted"/>
<evidence type="ECO:0000313" key="1">
    <source>
        <dbReference type="EMBL" id="TQM00570.1"/>
    </source>
</evidence>
<accession>A0A543CTY6</accession>
<sequence length="55" mass="6195">MRVSYEGGQVEALIHRPSERGTVPADSFEQGNVSDILRTIYVTYGRPLPEIPYQT</sequence>
<dbReference type="EMBL" id="VFOZ01000001">
    <property type="protein sequence ID" value="TQM00570.1"/>
    <property type="molecule type" value="Genomic_DNA"/>
</dbReference>
<keyword evidence="2" id="KW-1185">Reference proteome</keyword>
<dbReference type="AlphaFoldDB" id="A0A543CTY6"/>
<evidence type="ECO:0000313" key="2">
    <source>
        <dbReference type="Proteomes" id="UP000316096"/>
    </source>
</evidence>
<dbReference type="Proteomes" id="UP000316096">
    <property type="component" value="Unassembled WGS sequence"/>
</dbReference>
<protein>
    <submittedName>
        <fullName evidence="1">Uncharacterized protein</fullName>
    </submittedName>
</protein>
<comment type="caution">
    <text evidence="1">The sequence shown here is derived from an EMBL/GenBank/DDBJ whole genome shotgun (WGS) entry which is preliminary data.</text>
</comment>
<reference evidence="1 2" key="1">
    <citation type="submission" date="2019-06" db="EMBL/GenBank/DDBJ databases">
        <title>Sequencing the genomes of 1000 actinobacteria strains.</title>
        <authorList>
            <person name="Klenk H.-P."/>
        </authorList>
    </citation>
    <scope>NUCLEOTIDE SEQUENCE [LARGE SCALE GENOMIC DNA]</scope>
    <source>
        <strain evidence="1 2">DSM 102200</strain>
    </source>
</reference>
<gene>
    <name evidence="1" type="ORF">FB559_6285</name>
</gene>
<name>A0A543CTY6_9ACTN</name>
<organism evidence="1 2">
    <name type="scientific">Actinoallomurus bryophytorum</name>
    <dbReference type="NCBI Taxonomy" id="1490222"/>
    <lineage>
        <taxon>Bacteria</taxon>
        <taxon>Bacillati</taxon>
        <taxon>Actinomycetota</taxon>
        <taxon>Actinomycetes</taxon>
        <taxon>Streptosporangiales</taxon>
        <taxon>Thermomonosporaceae</taxon>
        <taxon>Actinoallomurus</taxon>
    </lineage>
</organism>